<feature type="region of interest" description="Disordered" evidence="1">
    <location>
        <begin position="57"/>
        <end position="96"/>
    </location>
</feature>
<accession>A0ABV8LWA5</accession>
<reference evidence="3" key="1">
    <citation type="journal article" date="2019" name="Int. J. Syst. Evol. Microbiol.">
        <title>The Global Catalogue of Microorganisms (GCM) 10K type strain sequencing project: providing services to taxonomists for standard genome sequencing and annotation.</title>
        <authorList>
            <consortium name="The Broad Institute Genomics Platform"/>
            <consortium name="The Broad Institute Genome Sequencing Center for Infectious Disease"/>
            <person name="Wu L."/>
            <person name="Ma J."/>
        </authorList>
    </citation>
    <scope>NUCLEOTIDE SEQUENCE [LARGE SCALE GENOMIC DNA]</scope>
    <source>
        <strain evidence="3">CGMCC 4.7289</strain>
    </source>
</reference>
<comment type="caution">
    <text evidence="2">The sequence shown here is derived from an EMBL/GenBank/DDBJ whole genome shotgun (WGS) entry which is preliminary data.</text>
</comment>
<protein>
    <submittedName>
        <fullName evidence="2">Uncharacterized protein</fullName>
    </submittedName>
</protein>
<gene>
    <name evidence="2" type="ORF">ACFOZ4_28505</name>
</gene>
<dbReference type="Proteomes" id="UP001595816">
    <property type="component" value="Unassembled WGS sequence"/>
</dbReference>
<dbReference type="RefSeq" id="WP_253761282.1">
    <property type="nucleotide sequence ID" value="NZ_JAMZDZ010000001.1"/>
</dbReference>
<evidence type="ECO:0000256" key="1">
    <source>
        <dbReference type="SAM" id="MobiDB-lite"/>
    </source>
</evidence>
<keyword evidence="3" id="KW-1185">Reference proteome</keyword>
<dbReference type="EMBL" id="JBHSAY010000015">
    <property type="protein sequence ID" value="MFC4134570.1"/>
    <property type="molecule type" value="Genomic_DNA"/>
</dbReference>
<proteinExistence type="predicted"/>
<organism evidence="2 3">
    <name type="scientific">Hamadaea flava</name>
    <dbReference type="NCBI Taxonomy" id="1742688"/>
    <lineage>
        <taxon>Bacteria</taxon>
        <taxon>Bacillati</taxon>
        <taxon>Actinomycetota</taxon>
        <taxon>Actinomycetes</taxon>
        <taxon>Micromonosporales</taxon>
        <taxon>Micromonosporaceae</taxon>
        <taxon>Hamadaea</taxon>
    </lineage>
</organism>
<evidence type="ECO:0000313" key="2">
    <source>
        <dbReference type="EMBL" id="MFC4134570.1"/>
    </source>
</evidence>
<feature type="compositionally biased region" description="Pro residues" evidence="1">
    <location>
        <begin position="86"/>
        <end position="96"/>
    </location>
</feature>
<sequence length="185" mass="19984">MSTLPTLPTCGQPATVRIEAYSPRDGLAHGTLDVSVNVCDAHVEPVSATLRQAGFTAHRDGQAQSGKRCGDGYDYTQPGLPSLRAPEPPPAATPPIHFPYGHPWSCGATAGETTSTEKAAVTCGVCRSEMEIFPDREPGLRLDVRGEQLADQVRRFLDSGSWDLFRDAADQLYRHATRRRPGGAR</sequence>
<evidence type="ECO:0000313" key="3">
    <source>
        <dbReference type="Proteomes" id="UP001595816"/>
    </source>
</evidence>
<name>A0ABV8LWA5_9ACTN</name>